<feature type="transmembrane region" description="Helical" evidence="1">
    <location>
        <begin position="87"/>
        <end position="111"/>
    </location>
</feature>
<protein>
    <submittedName>
        <fullName evidence="2">Uncharacterized protein</fullName>
    </submittedName>
</protein>
<keyword evidence="1" id="KW-0812">Transmembrane</keyword>
<dbReference type="EMBL" id="CP031423">
    <property type="protein sequence ID" value="AZS35476.1"/>
    <property type="molecule type" value="Genomic_DNA"/>
</dbReference>
<dbReference type="RefSeq" id="WP_127094299.1">
    <property type="nucleotide sequence ID" value="NZ_CP031423.1"/>
</dbReference>
<gene>
    <name evidence="2" type="ORF">CVS47_00068</name>
</gene>
<accession>A0A3Q9IXT8</accession>
<dbReference type="Proteomes" id="UP000276888">
    <property type="component" value="Chromosome"/>
</dbReference>
<proteinExistence type="predicted"/>
<dbReference type="OrthoDB" id="3209791at2"/>
<feature type="transmembrane region" description="Helical" evidence="1">
    <location>
        <begin position="199"/>
        <end position="226"/>
    </location>
</feature>
<dbReference type="AlphaFoldDB" id="A0A3Q9IXT8"/>
<feature type="transmembrane region" description="Helical" evidence="1">
    <location>
        <begin position="136"/>
        <end position="156"/>
    </location>
</feature>
<evidence type="ECO:0000256" key="1">
    <source>
        <dbReference type="SAM" id="Phobius"/>
    </source>
</evidence>
<feature type="transmembrane region" description="Helical" evidence="1">
    <location>
        <begin position="18"/>
        <end position="37"/>
    </location>
</feature>
<evidence type="ECO:0000313" key="2">
    <source>
        <dbReference type="EMBL" id="AZS35476.1"/>
    </source>
</evidence>
<evidence type="ECO:0000313" key="3">
    <source>
        <dbReference type="Proteomes" id="UP000276888"/>
    </source>
</evidence>
<keyword evidence="1" id="KW-0472">Membrane</keyword>
<feature type="transmembrane region" description="Helical" evidence="1">
    <location>
        <begin position="57"/>
        <end position="75"/>
    </location>
</feature>
<sequence length="231" mass="24900">MTRTLNVVRMQLINRQTYIWVPVIVLLGSFAIAFAVYELLFSVGVTTPKYGGGAQAPLWYFGVVGVQALTLTFPFSQAMSVTRREFYIGTLVTAGITSVLLSVIFVIGGLVEQATRGWGIEGYFFYLPWLWEAGPLGAGVVFFAIALLFFVVGFWAATIYKRFGALATTATLIGTAALLVALAWLITATGSWPAVTERFVALGALGLAVWGLVLITVLAASSFLTLRRAVP</sequence>
<name>A0A3Q9IXT8_9MICO</name>
<organism evidence="2 3">
    <name type="scientific">Microbacterium lemovicicum</name>
    <dbReference type="NCBI Taxonomy" id="1072463"/>
    <lineage>
        <taxon>Bacteria</taxon>
        <taxon>Bacillati</taxon>
        <taxon>Actinomycetota</taxon>
        <taxon>Actinomycetes</taxon>
        <taxon>Micrococcales</taxon>
        <taxon>Microbacteriaceae</taxon>
        <taxon>Microbacterium</taxon>
    </lineage>
</organism>
<keyword evidence="3" id="KW-1185">Reference proteome</keyword>
<reference evidence="2 3" key="1">
    <citation type="submission" date="2018-08" db="EMBL/GenBank/DDBJ databases">
        <title>Microbacterium lemovicicum sp. nov., a bacterium isolated from a natural uranium-rich soil.</title>
        <authorList>
            <person name="ORTET P."/>
        </authorList>
    </citation>
    <scope>NUCLEOTIDE SEQUENCE [LARGE SCALE GENOMIC DNA]</scope>
    <source>
        <strain evidence="2 3">Viu22</strain>
    </source>
</reference>
<dbReference type="KEGG" id="mlv:CVS47_00068"/>
<keyword evidence="1" id="KW-1133">Transmembrane helix</keyword>
<feature type="transmembrane region" description="Helical" evidence="1">
    <location>
        <begin position="163"/>
        <end position="187"/>
    </location>
</feature>